<evidence type="ECO:0000313" key="1">
    <source>
        <dbReference type="EMBL" id="KAJ1930328.1"/>
    </source>
</evidence>
<name>A0ACC1IYC3_9FUNG</name>
<proteinExistence type="predicted"/>
<reference evidence="1" key="1">
    <citation type="submission" date="2022-07" db="EMBL/GenBank/DDBJ databases">
        <title>Phylogenomic reconstructions and comparative analyses of Kickxellomycotina fungi.</title>
        <authorList>
            <person name="Reynolds N.K."/>
            <person name="Stajich J.E."/>
            <person name="Barry K."/>
            <person name="Grigoriev I.V."/>
            <person name="Crous P."/>
            <person name="Smith M.E."/>
        </authorList>
    </citation>
    <scope>NUCLEOTIDE SEQUENCE</scope>
    <source>
        <strain evidence="1">NRRL 5244</strain>
    </source>
</reference>
<dbReference type="Proteomes" id="UP001150603">
    <property type="component" value="Unassembled WGS sequence"/>
</dbReference>
<accession>A0ACC1IYC3</accession>
<organism evidence="1 2">
    <name type="scientific">Linderina macrospora</name>
    <dbReference type="NCBI Taxonomy" id="4868"/>
    <lineage>
        <taxon>Eukaryota</taxon>
        <taxon>Fungi</taxon>
        <taxon>Fungi incertae sedis</taxon>
        <taxon>Zoopagomycota</taxon>
        <taxon>Kickxellomycotina</taxon>
        <taxon>Kickxellomycetes</taxon>
        <taxon>Kickxellales</taxon>
        <taxon>Kickxellaceae</taxon>
        <taxon>Linderina</taxon>
    </lineage>
</organism>
<dbReference type="EMBL" id="JANBPW010006412">
    <property type="protein sequence ID" value="KAJ1930328.1"/>
    <property type="molecule type" value="Genomic_DNA"/>
</dbReference>
<keyword evidence="2" id="KW-1185">Reference proteome</keyword>
<gene>
    <name evidence="1" type="ORF">FBU59_006976</name>
</gene>
<protein>
    <submittedName>
        <fullName evidence="1">Uncharacterized protein</fullName>
    </submittedName>
</protein>
<sequence length="234" mass="26852">MNRLEDEFKKKLMVYERKRNEIDAMVQRTDELLKAHQAINAHIMGRINDLSSMSMEVDELEDLFKETPVDYSKIDNIVDSLSAIADKHDIHPTVSEAIDNLNIVRGFGYSVYTQLKEMPQQAQSQSKALAGDKGRLAQIFATIEFLQDSASERIKEKCIQEMEQREMRHEEATMGVKEACRKQLGEYCTSSMKYTGGERELYWETAEIPESKIQDLKDKLEAGSARDSAFQLFP</sequence>
<evidence type="ECO:0000313" key="2">
    <source>
        <dbReference type="Proteomes" id="UP001150603"/>
    </source>
</evidence>
<comment type="caution">
    <text evidence="1">The sequence shown here is derived from an EMBL/GenBank/DDBJ whole genome shotgun (WGS) entry which is preliminary data.</text>
</comment>